<evidence type="ECO:0000256" key="10">
    <source>
        <dbReference type="PROSITE-ProRule" id="PRU00042"/>
    </source>
</evidence>
<dbReference type="GO" id="GO:0008170">
    <property type="term" value="F:N-methyltransferase activity"/>
    <property type="evidence" value="ECO:0007669"/>
    <property type="project" value="UniProtKB-ARBA"/>
</dbReference>
<dbReference type="PROSITE" id="PS50806">
    <property type="entry name" value="KRAB_RELATED"/>
    <property type="match status" value="1"/>
</dbReference>
<dbReference type="GeneID" id="113208917"/>
<dbReference type="SUPFAM" id="SSF57667">
    <property type="entry name" value="beta-beta-alpha zinc fingers"/>
    <property type="match status" value="3"/>
</dbReference>
<dbReference type="AlphaFoldDB" id="A0A6J1STX7"/>
<reference evidence="16" key="2">
    <citation type="submission" date="2025-08" db="UniProtKB">
        <authorList>
            <consortium name="RefSeq"/>
        </authorList>
    </citation>
    <scope>IDENTIFICATION</scope>
    <source>
        <tissue evidence="16">Whole organism</tissue>
    </source>
</reference>
<dbReference type="GO" id="GO:0008276">
    <property type="term" value="F:protein methyltransferase activity"/>
    <property type="evidence" value="ECO:0007669"/>
    <property type="project" value="UniProtKB-ARBA"/>
</dbReference>
<dbReference type="RefSeq" id="XP_026281956.2">
    <property type="nucleotide sequence ID" value="XM_026426171.2"/>
</dbReference>
<dbReference type="InterPro" id="IPR003655">
    <property type="entry name" value="aKRAB"/>
</dbReference>
<dbReference type="InterPro" id="IPR013087">
    <property type="entry name" value="Znf_C2H2_type"/>
</dbReference>
<feature type="domain" description="SET" evidence="13">
    <location>
        <begin position="228"/>
        <end position="335"/>
    </location>
</feature>
<dbReference type="PANTHER" id="PTHR16515">
    <property type="entry name" value="PR DOMAIN ZINC FINGER PROTEIN"/>
    <property type="match status" value="1"/>
</dbReference>
<reference evidence="16" key="1">
    <citation type="journal article" date="2018" name="Proc. Natl. Acad. Sci. U.S.A.">
        <title>Phylogenomics and the evolution of hemipteroid insects.</title>
        <authorList>
            <person name="Johnson K.P."/>
            <person name="Dietrich C.H."/>
            <person name="Friedrich F."/>
            <person name="Beutel R.G."/>
            <person name="Wipfler B."/>
            <person name="Peters R.S."/>
            <person name="Allen J.M."/>
            <person name="Petersen M."/>
            <person name="Donath A."/>
            <person name="Walden K.K."/>
            <person name="Kozlov A.M."/>
            <person name="Podsiadlowski L."/>
            <person name="Mayer C."/>
            <person name="Meusemann K."/>
            <person name="Vasilikopoulos A."/>
            <person name="Waterhouse R.M."/>
            <person name="Cameron S.L."/>
            <person name="Weirauch C."/>
            <person name="Swanson D.R."/>
            <person name="Percy D.M."/>
            <person name="Hardy N.B."/>
            <person name="Terry I."/>
            <person name="Liu S."/>
            <person name="Zhou X."/>
            <person name="Misof B."/>
            <person name="Robertson H.M."/>
            <person name="Yoshizawa K."/>
        </authorList>
    </citation>
    <scope>NUCLEOTIDE SEQUENCE</scope>
    <source>
        <tissue evidence="16">Whole organism</tissue>
    </source>
</reference>
<evidence type="ECO:0000256" key="11">
    <source>
        <dbReference type="SAM" id="MobiDB-lite"/>
    </source>
</evidence>
<feature type="domain" description="C2H2-type" evidence="12">
    <location>
        <begin position="558"/>
        <end position="585"/>
    </location>
</feature>
<dbReference type="InterPro" id="IPR001214">
    <property type="entry name" value="SET_dom"/>
</dbReference>
<keyword evidence="3" id="KW-0677">Repeat</keyword>
<feature type="compositionally biased region" description="Low complexity" evidence="11">
    <location>
        <begin position="144"/>
        <end position="160"/>
    </location>
</feature>
<keyword evidence="9" id="KW-0539">Nucleus</keyword>
<evidence type="ECO:0000256" key="8">
    <source>
        <dbReference type="ARBA" id="ARBA00023163"/>
    </source>
</evidence>
<dbReference type="InterPro" id="IPR050331">
    <property type="entry name" value="Zinc_finger"/>
</dbReference>
<evidence type="ECO:0000313" key="16">
    <source>
        <dbReference type="RefSeq" id="XP_026281956.2"/>
    </source>
</evidence>
<feature type="domain" description="C2H2-type" evidence="12">
    <location>
        <begin position="441"/>
        <end position="464"/>
    </location>
</feature>
<feature type="compositionally biased region" description="Acidic residues" evidence="11">
    <location>
        <begin position="69"/>
        <end position="80"/>
    </location>
</feature>
<feature type="compositionally biased region" description="Low complexity" evidence="11">
    <location>
        <begin position="381"/>
        <end position="396"/>
    </location>
</feature>
<feature type="domain" description="KRAB-related" evidence="14">
    <location>
        <begin position="6"/>
        <end position="69"/>
    </location>
</feature>
<name>A0A6J1STX7_FRAOC</name>
<dbReference type="OrthoDB" id="40579at2759"/>
<dbReference type="PANTHER" id="PTHR16515:SF49">
    <property type="entry name" value="GASTRULA ZINC FINGER PROTEIN XLCGF49.1-LIKE-RELATED"/>
    <property type="match status" value="1"/>
</dbReference>
<evidence type="ECO:0000259" key="13">
    <source>
        <dbReference type="PROSITE" id="PS50280"/>
    </source>
</evidence>
<dbReference type="Gene3D" id="3.30.160.60">
    <property type="entry name" value="Classic Zinc Finger"/>
    <property type="match status" value="5"/>
</dbReference>
<feature type="domain" description="C2H2-type" evidence="12">
    <location>
        <begin position="354"/>
        <end position="384"/>
    </location>
</feature>
<dbReference type="FunFam" id="3.30.160.60:FF:000624">
    <property type="entry name" value="zinc finger protein 697"/>
    <property type="match status" value="1"/>
</dbReference>
<keyword evidence="5" id="KW-0862">Zinc</keyword>
<comment type="subcellular location">
    <subcellularLocation>
        <location evidence="1">Nucleus</location>
    </subcellularLocation>
</comment>
<feature type="domain" description="C2H2-type" evidence="12">
    <location>
        <begin position="530"/>
        <end position="557"/>
    </location>
</feature>
<evidence type="ECO:0000256" key="3">
    <source>
        <dbReference type="ARBA" id="ARBA00022737"/>
    </source>
</evidence>
<dbReference type="PROSITE" id="PS50280">
    <property type="entry name" value="SET"/>
    <property type="match status" value="1"/>
</dbReference>
<dbReference type="GO" id="GO:0048598">
    <property type="term" value="P:embryonic morphogenesis"/>
    <property type="evidence" value="ECO:0007669"/>
    <property type="project" value="UniProtKB-ARBA"/>
</dbReference>
<dbReference type="Pfam" id="PF13894">
    <property type="entry name" value="zf-C2H2_4"/>
    <property type="match status" value="1"/>
</dbReference>
<dbReference type="FunFam" id="3.30.160.60:FF:000072">
    <property type="entry name" value="zinc finger protein 143 isoform X1"/>
    <property type="match status" value="1"/>
</dbReference>
<evidence type="ECO:0000256" key="7">
    <source>
        <dbReference type="ARBA" id="ARBA00023125"/>
    </source>
</evidence>
<dbReference type="InterPro" id="IPR036236">
    <property type="entry name" value="Znf_C2H2_sf"/>
</dbReference>
<evidence type="ECO:0000313" key="15">
    <source>
        <dbReference type="Proteomes" id="UP000504606"/>
    </source>
</evidence>
<dbReference type="GO" id="GO:0006355">
    <property type="term" value="P:regulation of DNA-templated transcription"/>
    <property type="evidence" value="ECO:0007669"/>
    <property type="project" value="InterPro"/>
</dbReference>
<evidence type="ECO:0000256" key="6">
    <source>
        <dbReference type="ARBA" id="ARBA00023015"/>
    </source>
</evidence>
<dbReference type="SMART" id="SM00355">
    <property type="entry name" value="ZnF_C2H2"/>
    <property type="match status" value="7"/>
</dbReference>
<feature type="region of interest" description="Disordered" evidence="11">
    <location>
        <begin position="381"/>
        <end position="407"/>
    </location>
</feature>
<dbReference type="InterPro" id="IPR046341">
    <property type="entry name" value="SET_dom_sf"/>
</dbReference>
<evidence type="ECO:0000256" key="9">
    <source>
        <dbReference type="ARBA" id="ARBA00023242"/>
    </source>
</evidence>
<dbReference type="GO" id="GO:0003677">
    <property type="term" value="F:DNA binding"/>
    <property type="evidence" value="ECO:0007669"/>
    <property type="project" value="UniProtKB-KW"/>
</dbReference>
<dbReference type="Pfam" id="PF00096">
    <property type="entry name" value="zf-C2H2"/>
    <property type="match status" value="3"/>
</dbReference>
<dbReference type="KEGG" id="foc:113208917"/>
<dbReference type="Gene3D" id="2.170.270.10">
    <property type="entry name" value="SET domain"/>
    <property type="match status" value="1"/>
</dbReference>
<keyword evidence="4 10" id="KW-0863">Zinc-finger</keyword>
<accession>A0A6J1STX7</accession>
<keyword evidence="15" id="KW-1185">Reference proteome</keyword>
<keyword evidence="7" id="KW-0238">DNA-binding</keyword>
<evidence type="ECO:0000256" key="5">
    <source>
        <dbReference type="ARBA" id="ARBA00022833"/>
    </source>
</evidence>
<feature type="domain" description="C2H2-type" evidence="12">
    <location>
        <begin position="412"/>
        <end position="439"/>
    </location>
</feature>
<evidence type="ECO:0000259" key="14">
    <source>
        <dbReference type="PROSITE" id="PS50806"/>
    </source>
</evidence>
<evidence type="ECO:0000256" key="2">
    <source>
        <dbReference type="ARBA" id="ARBA00022723"/>
    </source>
</evidence>
<dbReference type="GO" id="GO:0008757">
    <property type="term" value="F:S-adenosylmethionine-dependent methyltransferase activity"/>
    <property type="evidence" value="ECO:0007669"/>
    <property type="project" value="UniProtKB-ARBA"/>
</dbReference>
<proteinExistence type="predicted"/>
<keyword evidence="6" id="KW-0805">Transcription regulation</keyword>
<keyword evidence="2" id="KW-0479">Metal-binding</keyword>
<evidence type="ECO:0000259" key="12">
    <source>
        <dbReference type="PROSITE" id="PS50157"/>
    </source>
</evidence>
<protein>
    <submittedName>
        <fullName evidence="16">Histone-lysine N-methyltransferase PRDM9-like</fullName>
    </submittedName>
</protein>
<feature type="domain" description="C2H2-type" evidence="12">
    <location>
        <begin position="502"/>
        <end position="529"/>
    </location>
</feature>
<evidence type="ECO:0000256" key="1">
    <source>
        <dbReference type="ARBA" id="ARBA00004123"/>
    </source>
</evidence>
<keyword evidence="8" id="KW-0804">Transcription</keyword>
<dbReference type="FunFam" id="3.30.160.60:FF:000100">
    <property type="entry name" value="Zinc finger 45-like"/>
    <property type="match status" value="1"/>
</dbReference>
<dbReference type="Proteomes" id="UP000504606">
    <property type="component" value="Unplaced"/>
</dbReference>
<gene>
    <name evidence="16" type="primary">LOC113208917</name>
</gene>
<dbReference type="GO" id="GO:0005634">
    <property type="term" value="C:nucleus"/>
    <property type="evidence" value="ECO:0007669"/>
    <property type="project" value="UniProtKB-SubCell"/>
</dbReference>
<feature type="region of interest" description="Disordered" evidence="11">
    <location>
        <begin position="45"/>
        <end position="84"/>
    </location>
</feature>
<feature type="region of interest" description="Disordered" evidence="11">
    <location>
        <begin position="131"/>
        <end position="165"/>
    </location>
</feature>
<dbReference type="PROSITE" id="PS50157">
    <property type="entry name" value="ZINC_FINGER_C2H2_2"/>
    <property type="match status" value="7"/>
</dbReference>
<dbReference type="Pfam" id="PF21549">
    <property type="entry name" value="PRDM2_PR"/>
    <property type="match status" value="1"/>
</dbReference>
<dbReference type="GO" id="GO:0008270">
    <property type="term" value="F:zinc ion binding"/>
    <property type="evidence" value="ECO:0007669"/>
    <property type="project" value="UniProtKB-KW"/>
</dbReference>
<dbReference type="PROSITE" id="PS00028">
    <property type="entry name" value="ZINC_FINGER_C2H2_1"/>
    <property type="match status" value="5"/>
</dbReference>
<sequence length="585" mass="64492">MASPEPDNSQFADIKKYFSDSEWKDLSSDEKKRYRNAKDNYYDMQRCGLAPKPPPFMANEQPPKRQIDDVDSDNDGDEDWSPPTDYVAKAQARLALLVPGATMTIKDNLVLVPTTFAAWERHVLSGAASASAAGATPAPPSPQASPAADAAAATGSSAATCSRYPKRSDTRMDYMEPKLRDDDLLFCDDCGREWEGDCPTHGALKVIPDTEVAVGHPERALLTVPRQLVVRVSKSPGAERGRRGVWTRQPVPRRARFGPYEGDVKETSSDGTADGEPRDDTVDASDMTSSNWMRFVNCARRPGEENLVPFQFQGHLYYRTVGRILAKTQLLLPEAYNDPVQDKRAISNLAAATFPCEQCDLCFSSPLFLAQHLRASLRCSGEQPGAPGATQPAGGEKQSHQGEGQGGAAVGHRCVTCGENFRSSSGLMRHMRVHLPSNNPHKCETCGAAYRSEPVLKDHMRAAHGFIERPYKCETCDAAYATSVSLRIHVGKHTGEKREKPHICETCGNSFFDKTGLRRHMLTHSAVKPYICPACGKGFTKSVRLEGHIRVHTGERPFRCQICDSGFTQKQFLSKHMKKQHKEAQ</sequence>
<feature type="region of interest" description="Disordered" evidence="11">
    <location>
        <begin position="235"/>
        <end position="286"/>
    </location>
</feature>
<feature type="domain" description="C2H2-type" evidence="12">
    <location>
        <begin position="471"/>
        <end position="498"/>
    </location>
</feature>
<organism evidence="15 16">
    <name type="scientific">Frankliniella occidentalis</name>
    <name type="common">Western flower thrips</name>
    <name type="synonym">Euthrips occidentalis</name>
    <dbReference type="NCBI Taxonomy" id="133901"/>
    <lineage>
        <taxon>Eukaryota</taxon>
        <taxon>Metazoa</taxon>
        <taxon>Ecdysozoa</taxon>
        <taxon>Arthropoda</taxon>
        <taxon>Hexapoda</taxon>
        <taxon>Insecta</taxon>
        <taxon>Pterygota</taxon>
        <taxon>Neoptera</taxon>
        <taxon>Paraneoptera</taxon>
        <taxon>Thysanoptera</taxon>
        <taxon>Terebrantia</taxon>
        <taxon>Thripoidea</taxon>
        <taxon>Thripidae</taxon>
        <taxon>Frankliniella</taxon>
    </lineage>
</organism>
<evidence type="ECO:0000256" key="4">
    <source>
        <dbReference type="ARBA" id="ARBA00022771"/>
    </source>
</evidence>